<evidence type="ECO:0000313" key="1">
    <source>
        <dbReference type="EMBL" id="SKA91884.1"/>
    </source>
</evidence>
<name>A0A1T4XQS9_9FIRM</name>
<dbReference type="RefSeq" id="WP_159447027.1">
    <property type="nucleotide sequence ID" value="NZ_FUYF01000014.1"/>
</dbReference>
<keyword evidence="2" id="KW-1185">Reference proteome</keyword>
<evidence type="ECO:0000313" key="2">
    <source>
        <dbReference type="Proteomes" id="UP000190286"/>
    </source>
</evidence>
<dbReference type="AlphaFoldDB" id="A0A1T4XQS9"/>
<dbReference type="EMBL" id="FUYF01000014">
    <property type="protein sequence ID" value="SKA91884.1"/>
    <property type="molecule type" value="Genomic_DNA"/>
</dbReference>
<gene>
    <name evidence="1" type="ORF">SAMN02745178_02176</name>
</gene>
<protein>
    <submittedName>
        <fullName evidence="1">Uncharacterized protein</fullName>
    </submittedName>
</protein>
<accession>A0A1T4XQS9</accession>
<dbReference type="Proteomes" id="UP000190286">
    <property type="component" value="Unassembled WGS sequence"/>
</dbReference>
<proteinExistence type="predicted"/>
<sequence length="58" mass="6778">MEKKITLFHGSEKIIEYQTYLEMMDDETDGIYINKASAERLYKISKVLGCAMEDLLEK</sequence>
<reference evidence="1 2" key="1">
    <citation type="submission" date="2017-02" db="EMBL/GenBank/DDBJ databases">
        <authorList>
            <person name="Peterson S.W."/>
        </authorList>
    </citation>
    <scope>NUCLEOTIDE SEQUENCE [LARGE SCALE GENOMIC DNA]</scope>
    <source>
        <strain evidence="1 2">ATCC 27749</strain>
    </source>
</reference>
<organism evidence="1 2">
    <name type="scientific">Gemmiger formicilis</name>
    <dbReference type="NCBI Taxonomy" id="745368"/>
    <lineage>
        <taxon>Bacteria</taxon>
        <taxon>Bacillati</taxon>
        <taxon>Bacillota</taxon>
        <taxon>Clostridia</taxon>
        <taxon>Eubacteriales</taxon>
        <taxon>Gemmiger</taxon>
    </lineage>
</organism>
<dbReference type="GeneID" id="93339402"/>